<dbReference type="EMBL" id="PEXQ01000033">
    <property type="protein sequence ID" value="PIU15750.1"/>
    <property type="molecule type" value="Genomic_DNA"/>
</dbReference>
<proteinExistence type="inferred from homology"/>
<dbReference type="GO" id="GO:0015969">
    <property type="term" value="P:guanosine tetraphosphate metabolic process"/>
    <property type="evidence" value="ECO:0007669"/>
    <property type="project" value="InterPro"/>
</dbReference>
<dbReference type="Pfam" id="PF04607">
    <property type="entry name" value="RelA_SpoT"/>
    <property type="match status" value="1"/>
</dbReference>
<dbReference type="SUPFAM" id="SSF81271">
    <property type="entry name" value="TGS-like"/>
    <property type="match status" value="1"/>
</dbReference>
<dbReference type="InterPro" id="IPR043519">
    <property type="entry name" value="NT_sf"/>
</dbReference>
<dbReference type="PANTHER" id="PTHR21262:SF31">
    <property type="entry name" value="GTP PYROPHOSPHOKINASE"/>
    <property type="match status" value="1"/>
</dbReference>
<evidence type="ECO:0000313" key="3">
    <source>
        <dbReference type="EMBL" id="PIU15750.1"/>
    </source>
</evidence>
<dbReference type="Gene3D" id="3.30.460.10">
    <property type="entry name" value="Beta Polymerase, domain 2"/>
    <property type="match status" value="1"/>
</dbReference>
<accession>A0A2M6XUM0</accession>
<sequence>MIDDLILKLKENFSNPKFLQGVIEKIQRSSLSEAIFCHALRTGLLLKNLEMDQATILAGMLQNVPEIDLAKNFLPPEIENDVLFIIKKFEQIKELALPKKELKLKPLASWEKLFLNVQSQNLRRMFFAISQDLRPIFIMLAKGLDEILHLNELIPKELRHKKCLAALEILAPLAYGLGASEIKGKLEDAAFPELFPQEYQWLINAVKNEYSQREIYLETMKTATDKILQKENIKALIIQARAKHYFSLYQKLLRYNLDIEKIYDLVALRIIVPDVEACYQALGVVHKRWEALPGRIKDYISSPKDNGYRALHTSVVGEKNHFVEFQIKTPEMHQEAEHGAAAHLAYKKHESIKTKRYKKQYHWLDQLKQWQEEIKEPGKVAEFVKSELFKDRVFVFTPKKDVINLPKGATPLDFAFAIHSEIGEHAESAIADGKIMPFNQHLTTGQTIEIITNKNKTPSLDWLKFVKSNKAKNKIRAFLEKAYGLSLKEVKKQRSREKRNSLLEKILPLHKKEPKILVGGQSSIMTRLGKCCSPEANDSLAAFITQGEGASVHKANCPNLKELAEKWPERVIPASWQ</sequence>
<evidence type="ECO:0000313" key="4">
    <source>
        <dbReference type="Proteomes" id="UP000229784"/>
    </source>
</evidence>
<dbReference type="FunFam" id="3.10.20.30:FF:000002">
    <property type="entry name" value="GTP pyrophosphokinase (RelA/SpoT)"/>
    <property type="match status" value="1"/>
</dbReference>
<protein>
    <recommendedName>
        <fullName evidence="2">TGS domain-containing protein</fullName>
    </recommendedName>
</protein>
<name>A0A2M6XUM0_9BACT</name>
<reference evidence="4" key="1">
    <citation type="submission" date="2017-09" db="EMBL/GenBank/DDBJ databases">
        <title>Depth-based differentiation of microbial function through sediment-hosted aquifers and enrichment of novel symbionts in the deep terrestrial subsurface.</title>
        <authorList>
            <person name="Probst A.J."/>
            <person name="Ladd B."/>
            <person name="Jarett J.K."/>
            <person name="Geller-Mcgrath D.E."/>
            <person name="Sieber C.M.K."/>
            <person name="Emerson J.B."/>
            <person name="Anantharaman K."/>
            <person name="Thomas B.C."/>
            <person name="Malmstrom R."/>
            <person name="Stieglmeier M."/>
            <person name="Klingl A."/>
            <person name="Woyke T."/>
            <person name="Ryan C.M."/>
            <person name="Banfield J.F."/>
        </authorList>
    </citation>
    <scope>NUCLEOTIDE SEQUENCE [LARGE SCALE GENOMIC DNA]</scope>
</reference>
<feature type="domain" description="TGS" evidence="2">
    <location>
        <begin position="391"/>
        <end position="452"/>
    </location>
</feature>
<dbReference type="PANTHER" id="PTHR21262">
    <property type="entry name" value="GUANOSINE-3',5'-BIS DIPHOSPHATE 3'-PYROPHOSPHOHYDROLASE"/>
    <property type="match status" value="1"/>
</dbReference>
<dbReference type="CDD" id="cd01668">
    <property type="entry name" value="TGS_RSH"/>
    <property type="match status" value="1"/>
</dbReference>
<dbReference type="InterPro" id="IPR012676">
    <property type="entry name" value="TGS-like"/>
</dbReference>
<dbReference type="InterPro" id="IPR004095">
    <property type="entry name" value="TGS"/>
</dbReference>
<dbReference type="PROSITE" id="PS51880">
    <property type="entry name" value="TGS"/>
    <property type="match status" value="1"/>
</dbReference>
<dbReference type="GO" id="GO:0005886">
    <property type="term" value="C:plasma membrane"/>
    <property type="evidence" value="ECO:0007669"/>
    <property type="project" value="TreeGrafter"/>
</dbReference>
<dbReference type="InterPro" id="IPR007685">
    <property type="entry name" value="RelA_SpoT"/>
</dbReference>
<dbReference type="Pfam" id="PF02824">
    <property type="entry name" value="TGS"/>
    <property type="match status" value="1"/>
</dbReference>
<dbReference type="SUPFAM" id="SSF109604">
    <property type="entry name" value="HD-domain/PDEase-like"/>
    <property type="match status" value="1"/>
</dbReference>
<comment type="caution">
    <text evidence="3">The sequence shown here is derived from an EMBL/GenBank/DDBJ whole genome shotgun (WGS) entry which is preliminary data.</text>
</comment>
<dbReference type="Gene3D" id="3.10.20.30">
    <property type="match status" value="1"/>
</dbReference>
<dbReference type="Proteomes" id="UP000229784">
    <property type="component" value="Unassembled WGS sequence"/>
</dbReference>
<evidence type="ECO:0000256" key="1">
    <source>
        <dbReference type="ARBA" id="ARBA00007476"/>
    </source>
</evidence>
<evidence type="ECO:0000259" key="2">
    <source>
        <dbReference type="PROSITE" id="PS51880"/>
    </source>
</evidence>
<dbReference type="CDD" id="cd05399">
    <property type="entry name" value="NT_Rel-Spo_like"/>
    <property type="match status" value="1"/>
</dbReference>
<dbReference type="Pfam" id="PF13328">
    <property type="entry name" value="HD_4"/>
    <property type="match status" value="1"/>
</dbReference>
<dbReference type="InterPro" id="IPR012675">
    <property type="entry name" value="Beta-grasp_dom_sf"/>
</dbReference>
<gene>
    <name evidence="3" type="ORF">COT20_01370</name>
</gene>
<dbReference type="SUPFAM" id="SSF81301">
    <property type="entry name" value="Nucleotidyltransferase"/>
    <property type="match status" value="1"/>
</dbReference>
<comment type="similarity">
    <text evidence="1">Belongs to the RelA/SpoT family.</text>
</comment>
<dbReference type="AlphaFoldDB" id="A0A2M6XUM0"/>
<dbReference type="Gene3D" id="1.10.3210.10">
    <property type="entry name" value="Hypothetical protein af1432"/>
    <property type="match status" value="1"/>
</dbReference>
<organism evidence="3 4">
    <name type="scientific">bacterium (Candidatus Gribaldobacteria) CG08_land_8_20_14_0_20_39_15</name>
    <dbReference type="NCBI Taxonomy" id="2014273"/>
    <lineage>
        <taxon>Bacteria</taxon>
        <taxon>Candidatus Gribaldobacteria</taxon>
    </lineage>
</organism>
<dbReference type="InterPro" id="IPR033655">
    <property type="entry name" value="TGS_RelA/SpoT"/>
</dbReference>
<dbReference type="SMART" id="SM00954">
    <property type="entry name" value="RelA_SpoT"/>
    <property type="match status" value="1"/>
</dbReference>